<dbReference type="Proteomes" id="UP000198569">
    <property type="component" value="Unassembled WGS sequence"/>
</dbReference>
<proteinExistence type="predicted"/>
<evidence type="ECO:0000313" key="1">
    <source>
        <dbReference type="EMBL" id="SDX36260.1"/>
    </source>
</evidence>
<dbReference type="OrthoDB" id="1376671at2"/>
<dbReference type="EMBL" id="FNMV01000009">
    <property type="protein sequence ID" value="SDX36260.1"/>
    <property type="molecule type" value="Genomic_DNA"/>
</dbReference>
<reference evidence="2" key="1">
    <citation type="submission" date="2016-10" db="EMBL/GenBank/DDBJ databases">
        <authorList>
            <person name="Varghese N."/>
            <person name="Submissions S."/>
        </authorList>
    </citation>
    <scope>NUCLEOTIDE SEQUENCE [LARGE SCALE GENOMIC DNA]</scope>
    <source>
        <strain evidence="2">DSM 15718</strain>
    </source>
</reference>
<sequence length="179" mass="20008">MIEKQIDLIQKQIEKLTSSDFDLSAWKSSSILILDRIFGNDFQGIKAIEKINYKSGGLSMGNHSSSWNNMASCKKQGEEILLTCINELETFGEREKPQNNNSGININLTQNQSVNINLLVSALEDELTVSQMREVNEIMQSTEDSQNKKVKILDKIKNFGSDVASNILANILTNPAIWG</sequence>
<protein>
    <recommendedName>
        <fullName evidence="3">AbiTii domain-containing protein</fullName>
    </recommendedName>
</protein>
<evidence type="ECO:0008006" key="3">
    <source>
        <dbReference type="Google" id="ProtNLM"/>
    </source>
</evidence>
<dbReference type="STRING" id="229203.SAMN05444338_109140"/>
<accession>A0A1H3B2P0</accession>
<dbReference type="AlphaFoldDB" id="A0A1H3B2P0"/>
<name>A0A1H3B2P0_9FLAO</name>
<gene>
    <name evidence="1" type="ORF">SAMN05444338_109140</name>
</gene>
<keyword evidence="2" id="KW-1185">Reference proteome</keyword>
<dbReference type="RefSeq" id="WP_091432926.1">
    <property type="nucleotide sequence ID" value="NZ_FNMV01000009.1"/>
</dbReference>
<evidence type="ECO:0000313" key="2">
    <source>
        <dbReference type="Proteomes" id="UP000198569"/>
    </source>
</evidence>
<organism evidence="1 2">
    <name type="scientific">Flavobacterium degerlachei</name>
    <dbReference type="NCBI Taxonomy" id="229203"/>
    <lineage>
        <taxon>Bacteria</taxon>
        <taxon>Pseudomonadati</taxon>
        <taxon>Bacteroidota</taxon>
        <taxon>Flavobacteriia</taxon>
        <taxon>Flavobacteriales</taxon>
        <taxon>Flavobacteriaceae</taxon>
        <taxon>Flavobacterium</taxon>
    </lineage>
</organism>